<dbReference type="InterPro" id="IPR038588">
    <property type="entry name" value="XS_domain_sf"/>
</dbReference>
<dbReference type="Pfam" id="PF03468">
    <property type="entry name" value="XS"/>
    <property type="match status" value="1"/>
</dbReference>
<accession>I3RZF0</accession>
<sequence length="220" mass="24635">MDTQRLVTHAFMSHKTGLRAKHLALHKAICVMMGWDTVVPQDTVTWVPQVLPHAEALAQKEDLILWPPIAIIHNISMYDDNPQNWKVVSMETIEAFLRGKGFVTGRVKLCLGKPADQSVILVKFLGTFGGLGDAERLHKYLSENNRGRAEYEKVKSGSIKSSNIGETDQGEQVESILYGYVGVADDLDKLDFNSKSWSLVKSRKEIDDLEKAPVKTDKSR</sequence>
<name>I3RZF0_LOTJA</name>
<organism evidence="2">
    <name type="scientific">Lotus japonicus</name>
    <name type="common">Lotus corniculatus var. japonicus</name>
    <dbReference type="NCBI Taxonomy" id="34305"/>
    <lineage>
        <taxon>Eukaryota</taxon>
        <taxon>Viridiplantae</taxon>
        <taxon>Streptophyta</taxon>
        <taxon>Embryophyta</taxon>
        <taxon>Tracheophyta</taxon>
        <taxon>Spermatophyta</taxon>
        <taxon>Magnoliopsida</taxon>
        <taxon>eudicotyledons</taxon>
        <taxon>Gunneridae</taxon>
        <taxon>Pentapetalae</taxon>
        <taxon>rosids</taxon>
        <taxon>fabids</taxon>
        <taxon>Fabales</taxon>
        <taxon>Fabaceae</taxon>
        <taxon>Papilionoideae</taxon>
        <taxon>50 kb inversion clade</taxon>
        <taxon>NPAAA clade</taxon>
        <taxon>Hologalegina</taxon>
        <taxon>robinioid clade</taxon>
        <taxon>Loteae</taxon>
        <taxon>Lotus</taxon>
    </lineage>
</organism>
<reference evidence="2" key="1">
    <citation type="submission" date="2012-05" db="EMBL/GenBank/DDBJ databases">
        <authorList>
            <person name="Krishnakumar V."/>
            <person name="Cheung F."/>
            <person name="Xiao Y."/>
            <person name="Chan A."/>
            <person name="Moskal W.A."/>
            <person name="Town C.D."/>
        </authorList>
    </citation>
    <scope>NUCLEOTIDE SEQUENCE</scope>
</reference>
<evidence type="ECO:0000313" key="2">
    <source>
        <dbReference type="EMBL" id="AFK33392.1"/>
    </source>
</evidence>
<dbReference type="Gene3D" id="3.30.70.2890">
    <property type="entry name" value="XS domain"/>
    <property type="match status" value="1"/>
</dbReference>
<protein>
    <recommendedName>
        <fullName evidence="1">XS domain-containing protein</fullName>
    </recommendedName>
</protein>
<dbReference type="PANTHER" id="PTHR46619">
    <property type="entry name" value="RNA RECOGNITION MOTIF XS DOMAIN PROTEIN-RELATED"/>
    <property type="match status" value="1"/>
</dbReference>
<dbReference type="EMBL" id="BT133597">
    <property type="protein sequence ID" value="AFK33392.1"/>
    <property type="molecule type" value="mRNA"/>
</dbReference>
<dbReference type="GO" id="GO:0031047">
    <property type="term" value="P:regulatory ncRNA-mediated gene silencing"/>
    <property type="evidence" value="ECO:0007669"/>
    <property type="project" value="InterPro"/>
</dbReference>
<dbReference type="AlphaFoldDB" id="I3RZF0"/>
<evidence type="ECO:0000259" key="1">
    <source>
        <dbReference type="Pfam" id="PF03468"/>
    </source>
</evidence>
<dbReference type="InterPro" id="IPR005380">
    <property type="entry name" value="XS_domain"/>
</dbReference>
<feature type="domain" description="XS" evidence="1">
    <location>
        <begin position="61"/>
        <end position="188"/>
    </location>
</feature>
<proteinExistence type="evidence at transcript level"/>
<dbReference type="PANTHER" id="PTHR46619:SF4">
    <property type="entry name" value="XS DOMAIN-CONTAINING PROTEIN-RELATED"/>
    <property type="match status" value="1"/>
</dbReference>